<dbReference type="Proteomes" id="UP001161669">
    <property type="component" value="Segment"/>
</dbReference>
<evidence type="ECO:0000313" key="1">
    <source>
        <dbReference type="EMBL" id="BBI30295.1"/>
    </source>
</evidence>
<dbReference type="KEGG" id="vg:80540647"/>
<reference evidence="2" key="1">
    <citation type="journal article" date="2019" name="J. Virol.">
        <title>Medusavirus, a novel large DNA virus discovered from hot spring water.</title>
        <authorList>
            <person name="Yoshikawa G."/>
            <person name="Blanc-Mathieu R."/>
            <person name="Song C."/>
            <person name="Kayama Y."/>
            <person name="Mochizuki T."/>
            <person name="Murata K."/>
            <person name="Ogata H."/>
            <person name="Takemura M."/>
        </authorList>
    </citation>
    <scope>NUCLEOTIDE SEQUENCE [LARGE SCALE GENOMIC DNA]</scope>
</reference>
<proteinExistence type="predicted"/>
<organism evidence="1 2">
    <name type="scientific">Acanthamoeba castellanii medusavirus J1</name>
    <dbReference type="NCBI Taxonomy" id="3114988"/>
    <lineage>
        <taxon>Viruses</taxon>
        <taxon>Varidnaviria</taxon>
        <taxon>Bamfordvirae</taxon>
        <taxon>Nucleocytoviricota</taxon>
        <taxon>Megaviricetes</taxon>
        <taxon>Mamonoviridae</taxon>
        <taxon>Medusavirus</taxon>
        <taxon>Medusavirus medusae</taxon>
    </lineage>
</organism>
<accession>A0A3T1CWW3</accession>
<keyword evidence="2" id="KW-1185">Reference proteome</keyword>
<evidence type="ECO:0000313" key="2">
    <source>
        <dbReference type="Proteomes" id="UP001161669"/>
    </source>
</evidence>
<sequence>MASTYVRFPCLKGDTTRKLQADTDAGVVGDAFAALTKALKDADRPKAQQSAMELLDMLEHHETDLLTLTFSMAAAACTKREILREPQRFVDADNGDVMCEFFVIENA</sequence>
<dbReference type="EMBL" id="AP018495">
    <property type="protein sequence ID" value="BBI30295.1"/>
    <property type="molecule type" value="Genomic_DNA"/>
</dbReference>
<name>A0A3T1CWW3_9VIRU</name>
<protein>
    <submittedName>
        <fullName evidence="1">Uncharacterized protein</fullName>
    </submittedName>
</protein>